<comment type="caution">
    <text evidence="1">The sequence shown here is derived from an EMBL/GenBank/DDBJ whole genome shotgun (WGS) entry which is preliminary data.</text>
</comment>
<organism evidence="1 2">
    <name type="scientific">Rhizophagus clarus</name>
    <dbReference type="NCBI Taxonomy" id="94130"/>
    <lineage>
        <taxon>Eukaryota</taxon>
        <taxon>Fungi</taxon>
        <taxon>Fungi incertae sedis</taxon>
        <taxon>Mucoromycota</taxon>
        <taxon>Glomeromycotina</taxon>
        <taxon>Glomeromycetes</taxon>
        <taxon>Glomerales</taxon>
        <taxon>Glomeraceae</taxon>
        <taxon>Rhizophagus</taxon>
    </lineage>
</organism>
<proteinExistence type="predicted"/>
<reference evidence="1" key="1">
    <citation type="submission" date="2019-10" db="EMBL/GenBank/DDBJ databases">
        <title>Conservation and host-specific expression of non-tandemly repeated heterogenous ribosome RNA gene in arbuscular mycorrhizal fungi.</title>
        <authorList>
            <person name="Maeda T."/>
            <person name="Kobayashi Y."/>
            <person name="Nakagawa T."/>
            <person name="Ezawa T."/>
            <person name="Yamaguchi K."/>
            <person name="Bino T."/>
            <person name="Nishimoto Y."/>
            <person name="Shigenobu S."/>
            <person name="Kawaguchi M."/>
        </authorList>
    </citation>
    <scope>NUCLEOTIDE SEQUENCE</scope>
    <source>
        <strain evidence="1">HR1</strain>
    </source>
</reference>
<name>A0A8H3MJ98_9GLOM</name>
<dbReference type="EMBL" id="BLAL01000334">
    <property type="protein sequence ID" value="GET03769.1"/>
    <property type="molecule type" value="Genomic_DNA"/>
</dbReference>
<protein>
    <submittedName>
        <fullName evidence="1">Uncharacterized protein</fullName>
    </submittedName>
</protein>
<dbReference type="AlphaFoldDB" id="A0A8H3MJ98"/>
<evidence type="ECO:0000313" key="2">
    <source>
        <dbReference type="Proteomes" id="UP000615446"/>
    </source>
</evidence>
<dbReference type="OrthoDB" id="10494249at2759"/>
<sequence length="115" mass="13115">MDLDNRTYFKLINAHNSYGGSAAYISILGARSIQENSKREPSNPFWEWIHYNSFSSNLLQNDKLASVSYDHDLNFMASYENYAQSKATVEKNIMLSAPKFESAYISVTLPRNGFT</sequence>
<evidence type="ECO:0000313" key="1">
    <source>
        <dbReference type="EMBL" id="GET03769.1"/>
    </source>
</evidence>
<gene>
    <name evidence="1" type="ORF">RCL2_003009300</name>
</gene>
<accession>A0A8H3MJ98</accession>
<dbReference type="Proteomes" id="UP000615446">
    <property type="component" value="Unassembled WGS sequence"/>
</dbReference>